<accession>A0A7S2NS92</accession>
<dbReference type="AlphaFoldDB" id="A0A7S2NS92"/>
<feature type="coiled-coil region" evidence="1">
    <location>
        <begin position="126"/>
        <end position="153"/>
    </location>
</feature>
<feature type="region of interest" description="Disordered" evidence="2">
    <location>
        <begin position="1"/>
        <end position="58"/>
    </location>
</feature>
<feature type="compositionally biased region" description="Acidic residues" evidence="2">
    <location>
        <begin position="1"/>
        <end position="26"/>
    </location>
</feature>
<proteinExistence type="predicted"/>
<organism evidence="3">
    <name type="scientific">Leptocylindrus danicus</name>
    <dbReference type="NCBI Taxonomy" id="163516"/>
    <lineage>
        <taxon>Eukaryota</taxon>
        <taxon>Sar</taxon>
        <taxon>Stramenopiles</taxon>
        <taxon>Ochrophyta</taxon>
        <taxon>Bacillariophyta</taxon>
        <taxon>Coscinodiscophyceae</taxon>
        <taxon>Chaetocerotophycidae</taxon>
        <taxon>Leptocylindrales</taxon>
        <taxon>Leptocylindraceae</taxon>
        <taxon>Leptocylindrus</taxon>
    </lineage>
</organism>
<dbReference type="EMBL" id="HBGY01000798">
    <property type="protein sequence ID" value="CAD9555470.1"/>
    <property type="molecule type" value="Transcribed_RNA"/>
</dbReference>
<evidence type="ECO:0000313" key="3">
    <source>
        <dbReference type="EMBL" id="CAD9555470.1"/>
    </source>
</evidence>
<evidence type="ECO:0000256" key="2">
    <source>
        <dbReference type="SAM" id="MobiDB-lite"/>
    </source>
</evidence>
<keyword evidence="1" id="KW-0175">Coiled coil</keyword>
<gene>
    <name evidence="3" type="ORF">LDAN0321_LOCUS520</name>
</gene>
<feature type="compositionally biased region" description="Basic and acidic residues" evidence="2">
    <location>
        <begin position="40"/>
        <end position="50"/>
    </location>
</feature>
<protein>
    <submittedName>
        <fullName evidence="3">Uncharacterized protein</fullName>
    </submittedName>
</protein>
<evidence type="ECO:0000256" key="1">
    <source>
        <dbReference type="SAM" id="Coils"/>
    </source>
</evidence>
<feature type="region of interest" description="Disordered" evidence="2">
    <location>
        <begin position="406"/>
        <end position="452"/>
    </location>
</feature>
<feature type="compositionally biased region" description="Basic and acidic residues" evidence="2">
    <location>
        <begin position="441"/>
        <end position="452"/>
    </location>
</feature>
<reference evidence="3" key="1">
    <citation type="submission" date="2021-01" db="EMBL/GenBank/DDBJ databases">
        <authorList>
            <person name="Corre E."/>
            <person name="Pelletier E."/>
            <person name="Niang G."/>
            <person name="Scheremetjew M."/>
            <person name="Finn R."/>
            <person name="Kale V."/>
            <person name="Holt S."/>
            <person name="Cochrane G."/>
            <person name="Meng A."/>
            <person name="Brown T."/>
            <person name="Cohen L."/>
        </authorList>
    </citation>
    <scope>NUCLEOTIDE SEQUENCE</scope>
    <source>
        <strain evidence="3">B650</strain>
    </source>
</reference>
<sequence length="452" mass="52025">MDPAVEDVVDDSNDDEYEDDFFENEENERRSSIVSTRAEPLSRDVSHDKANSSGEVSISEVVNSRSKSGNLIAINNVKSEIASENDTTEVASHAPLHLRQKQPDVDKGLLSSSDDTKTLVEQGEKYLKLAQEVNAKRDELVQIKQELEQFRSLLLKGIVDDTDKVEDYSHVPLGELLRIRLQAVDNSEQESISCARSKNVEEADNDKASQREKGILEEKLVKMRRQITLLQTKCNDMKSRVDEFDKCELEVNRLNKKIVHMVERSRYERDMRGKAESRVRITEKKVEVLSDHIERLMAYLKSEATAKVRLVKSRMRFLREIELLRKRDDVLTKKIKSKDRFIEDMKGGVKVLEDQLRLMDEKYMELRLKLDWSRTYTEKVVNKRDEEIQQLQDQLTIARYARVEASTPSKQMATGKQYGGGSRGEPKKSNSASSVRSMRNPKLDELLSKVKT</sequence>
<name>A0A7S2NS92_9STRA</name>